<dbReference type="EMBL" id="CP076676">
    <property type="protein sequence ID" value="UYO39428.1"/>
    <property type="molecule type" value="Genomic_DNA"/>
</dbReference>
<dbReference type="AlphaFoldDB" id="A0AAX3DXL6"/>
<name>A0AAX3DXL6_RHOPL</name>
<evidence type="ECO:0000256" key="1">
    <source>
        <dbReference type="SAM" id="Phobius"/>
    </source>
</evidence>
<evidence type="ECO:0000313" key="3">
    <source>
        <dbReference type="Proteomes" id="UP001163166"/>
    </source>
</evidence>
<keyword evidence="1" id="KW-1133">Transmembrane helix</keyword>
<gene>
    <name evidence="2" type="ORF">KQX62_22430</name>
</gene>
<reference evidence="2" key="1">
    <citation type="journal article" date="2022" name="Biol. Control">
        <title>In silico genomic analysis of Rhodopseudomonas palustris strains revealed potential biocontrol agents and crop yield enhancers.</title>
        <authorList>
            <person name="Surachat K."/>
            <person name="Kantachote D."/>
            <person name="Deachamag P."/>
            <person name="Wonglapsuwan M."/>
        </authorList>
    </citation>
    <scope>NUCLEOTIDE SEQUENCE</scope>
    <source>
        <strain evidence="2">TLS06</strain>
    </source>
</reference>
<dbReference type="Proteomes" id="UP001163166">
    <property type="component" value="Chromosome"/>
</dbReference>
<feature type="transmembrane region" description="Helical" evidence="1">
    <location>
        <begin position="57"/>
        <end position="75"/>
    </location>
</feature>
<keyword evidence="1" id="KW-0812">Transmembrane</keyword>
<accession>A0AAX3DXL6</accession>
<dbReference type="RefSeq" id="WP_264074754.1">
    <property type="nucleotide sequence ID" value="NZ_CP076676.1"/>
</dbReference>
<keyword evidence="1" id="KW-0472">Membrane</keyword>
<evidence type="ECO:0000313" key="2">
    <source>
        <dbReference type="EMBL" id="UYO39428.1"/>
    </source>
</evidence>
<protein>
    <submittedName>
        <fullName evidence="2">Uncharacterized protein</fullName>
    </submittedName>
</protein>
<sequence length="83" mass="9057">MFITAGLMAVLFGAPALILSAVLLPTYKSRIVAVPPFLIILFWAVSSQSATYNGFQLPPYLILWFTTCTAVTLLLPEAKRSLP</sequence>
<proteinExistence type="predicted"/>
<organism evidence="2 3">
    <name type="scientific">Rhodopseudomonas palustris</name>
    <dbReference type="NCBI Taxonomy" id="1076"/>
    <lineage>
        <taxon>Bacteria</taxon>
        <taxon>Pseudomonadati</taxon>
        <taxon>Pseudomonadota</taxon>
        <taxon>Alphaproteobacteria</taxon>
        <taxon>Hyphomicrobiales</taxon>
        <taxon>Nitrobacteraceae</taxon>
        <taxon>Rhodopseudomonas</taxon>
    </lineage>
</organism>
<feature type="transmembrane region" description="Helical" evidence="1">
    <location>
        <begin position="6"/>
        <end position="24"/>
    </location>
</feature>
<feature type="transmembrane region" description="Helical" evidence="1">
    <location>
        <begin position="31"/>
        <end position="51"/>
    </location>
</feature>